<accession>W9YPS0</accession>
<feature type="region of interest" description="Disordered" evidence="6">
    <location>
        <begin position="212"/>
        <end position="241"/>
    </location>
</feature>
<gene>
    <name evidence="9" type="ORF">A1O3_00220</name>
</gene>
<organism evidence="9 10">
    <name type="scientific">Capronia epimyces CBS 606.96</name>
    <dbReference type="NCBI Taxonomy" id="1182542"/>
    <lineage>
        <taxon>Eukaryota</taxon>
        <taxon>Fungi</taxon>
        <taxon>Dikarya</taxon>
        <taxon>Ascomycota</taxon>
        <taxon>Pezizomycotina</taxon>
        <taxon>Eurotiomycetes</taxon>
        <taxon>Chaetothyriomycetidae</taxon>
        <taxon>Chaetothyriales</taxon>
        <taxon>Herpotrichiellaceae</taxon>
        <taxon>Capronia</taxon>
    </lineage>
</organism>
<feature type="compositionally biased region" description="Polar residues" evidence="6">
    <location>
        <begin position="216"/>
        <end position="241"/>
    </location>
</feature>
<dbReference type="EMBL" id="AMGY01000001">
    <property type="protein sequence ID" value="EXJ91670.1"/>
    <property type="molecule type" value="Genomic_DNA"/>
</dbReference>
<evidence type="ECO:0000313" key="9">
    <source>
        <dbReference type="EMBL" id="EXJ91670.1"/>
    </source>
</evidence>
<feature type="region of interest" description="Disordered" evidence="6">
    <location>
        <begin position="1"/>
        <end position="22"/>
    </location>
</feature>
<keyword evidence="10" id="KW-1185">Reference proteome</keyword>
<dbReference type="GO" id="GO:0006893">
    <property type="term" value="P:Golgi to plasma membrane transport"/>
    <property type="evidence" value="ECO:0007669"/>
    <property type="project" value="TreeGrafter"/>
</dbReference>
<evidence type="ECO:0000256" key="3">
    <source>
        <dbReference type="ARBA" id="ARBA00022483"/>
    </source>
</evidence>
<protein>
    <submittedName>
        <fullName evidence="9">Uncharacterized protein</fullName>
    </submittedName>
</protein>
<sequence>MDSQQYSAASHPSDQAGRSIFPKGPVFSLDDFSSRDFIAKDFIESLTESAQPSNRRSHGIDAPFDPKPLIRTFEQAARRLDELSGELEQRENELSAAVRRAEAQHAGNTETLGRKLNQTIESFRKLDTSLNSDRGEKWGGNVAVETGRRIEELDRQRTKALDAHFLIECWDEVSNRGELTLLENLRRSGTGEGKIRSANIARQLLRISQRLDPKSHGQSNGVSPQSGGITNGVTGSGSGSRNFNTREVIERFIETLENDMLKLFDDFYRRQNFEEMKNCAIVLQDFNGGASVQAAFVNQHQFFIDRSNLVTDEIGGDQETWMRLSDPDADLPGVEPGLQSLIDEVKVVVQEESAIIKRAFPYPEQVLGKFVQRVFQQSIQQRLELVLEKAESESTLAYLRSLQAARSYISILVDDLKAHGLTEHPESVTSQTSQLLDQQLDELFTPYFGGSAYIDKEKHNLQELYKSLLFKFELFHSRRQKEPKTYLASLRNRGQELLASAREATDAYVKSLDLEKMSSTQKRILLSVAGLKNTDKAQPDVELSEEDGRLHVAFAKRMLKWLAEGVRRGLELGGGSETPKDVAALLNLILKNLLELYVEVALEAAADSASTAETSKREQPDLSYLSILRTAVHITHLVQSCVNTLLIPLAGSSLTTRREMEKSTRAAVARIEDQINTIEQQSIDAVLNWTTRLLSNQNRNDFRPRAETEAEAAALEQAQTATCDSVCRFLALFHDTAAEAFDGANLHALLTEVAVGFRAQLLQHFTKFQVNRIGGVMLARDMSRYVQLLRSWDLDDPFHASLEVLTEIASIFVLLPDALKDRLRAQVLANLGKENLRPYLLKRDDYMEVGMQSLLHSL</sequence>
<dbReference type="Pfam" id="PF20667">
    <property type="entry name" value="Sec10_N"/>
    <property type="match status" value="1"/>
</dbReference>
<dbReference type="Proteomes" id="UP000019478">
    <property type="component" value="Unassembled WGS sequence"/>
</dbReference>
<keyword evidence="4 5" id="KW-0175">Coiled coil</keyword>
<dbReference type="OrthoDB" id="125856at2759"/>
<evidence type="ECO:0000256" key="5">
    <source>
        <dbReference type="SAM" id="Coils"/>
    </source>
</evidence>
<dbReference type="HOGENOM" id="CLU_008002_1_0_1"/>
<dbReference type="Pfam" id="PF07393">
    <property type="entry name" value="Sec10_HB"/>
    <property type="match status" value="1"/>
</dbReference>
<reference evidence="9 10" key="1">
    <citation type="submission" date="2013-03" db="EMBL/GenBank/DDBJ databases">
        <title>The Genome Sequence of Capronia epimyces CBS 606.96.</title>
        <authorList>
            <consortium name="The Broad Institute Genomics Platform"/>
            <person name="Cuomo C."/>
            <person name="de Hoog S."/>
            <person name="Gorbushina A."/>
            <person name="Walker B."/>
            <person name="Young S.K."/>
            <person name="Zeng Q."/>
            <person name="Gargeya S."/>
            <person name="Fitzgerald M."/>
            <person name="Haas B."/>
            <person name="Abouelleil A."/>
            <person name="Allen A.W."/>
            <person name="Alvarado L."/>
            <person name="Arachchi H.M."/>
            <person name="Berlin A.M."/>
            <person name="Chapman S.B."/>
            <person name="Gainer-Dewar J."/>
            <person name="Goldberg J."/>
            <person name="Griggs A."/>
            <person name="Gujja S."/>
            <person name="Hansen M."/>
            <person name="Howarth C."/>
            <person name="Imamovic A."/>
            <person name="Ireland A."/>
            <person name="Larimer J."/>
            <person name="McCowan C."/>
            <person name="Murphy C."/>
            <person name="Pearson M."/>
            <person name="Poon T.W."/>
            <person name="Priest M."/>
            <person name="Roberts A."/>
            <person name="Saif S."/>
            <person name="Shea T."/>
            <person name="Sisk P."/>
            <person name="Sykes S."/>
            <person name="Wortman J."/>
            <person name="Nusbaum C."/>
            <person name="Birren B."/>
        </authorList>
    </citation>
    <scope>NUCLEOTIDE SEQUENCE [LARGE SCALE GENOMIC DNA]</scope>
    <source>
        <strain evidence="9 10">CBS 606.96</strain>
    </source>
</reference>
<dbReference type="GO" id="GO:0006887">
    <property type="term" value="P:exocytosis"/>
    <property type="evidence" value="ECO:0007669"/>
    <property type="project" value="UniProtKB-KW"/>
</dbReference>
<name>W9YPS0_9EURO</name>
<dbReference type="RefSeq" id="XP_007728560.1">
    <property type="nucleotide sequence ID" value="XM_007730370.1"/>
</dbReference>
<proteinExistence type="inferred from homology"/>
<evidence type="ECO:0000256" key="6">
    <source>
        <dbReference type="SAM" id="MobiDB-lite"/>
    </source>
</evidence>
<dbReference type="eggNOG" id="KOG3745">
    <property type="taxonomic scope" value="Eukaryota"/>
</dbReference>
<evidence type="ECO:0000259" key="7">
    <source>
        <dbReference type="Pfam" id="PF07393"/>
    </source>
</evidence>
<evidence type="ECO:0000313" key="10">
    <source>
        <dbReference type="Proteomes" id="UP000019478"/>
    </source>
</evidence>
<feature type="domain" description="Exocyst complex component Sec10 N-terminal" evidence="8">
    <location>
        <begin position="66"/>
        <end position="187"/>
    </location>
</feature>
<dbReference type="PANTHER" id="PTHR12100">
    <property type="entry name" value="SEC10"/>
    <property type="match status" value="1"/>
</dbReference>
<evidence type="ECO:0000256" key="2">
    <source>
        <dbReference type="ARBA" id="ARBA00022448"/>
    </source>
</evidence>
<dbReference type="AlphaFoldDB" id="W9YPS0"/>
<keyword evidence="2" id="KW-0813">Transport</keyword>
<dbReference type="InterPro" id="IPR009976">
    <property type="entry name" value="Sec10-like"/>
</dbReference>
<feature type="coiled-coil region" evidence="5">
    <location>
        <begin position="70"/>
        <end position="104"/>
    </location>
</feature>
<feature type="domain" description="Exocyst complex component Sec10-like alpha-helical bundle" evidence="7">
    <location>
        <begin position="196"/>
        <end position="852"/>
    </location>
</feature>
<evidence type="ECO:0000256" key="1">
    <source>
        <dbReference type="ARBA" id="ARBA00006572"/>
    </source>
</evidence>
<evidence type="ECO:0000256" key="4">
    <source>
        <dbReference type="ARBA" id="ARBA00023054"/>
    </source>
</evidence>
<feature type="compositionally biased region" description="Polar residues" evidence="6">
    <location>
        <begin position="1"/>
        <end position="13"/>
    </location>
</feature>
<comment type="caution">
    <text evidence="9">The sequence shown here is derived from an EMBL/GenBank/DDBJ whole genome shotgun (WGS) entry which is preliminary data.</text>
</comment>
<dbReference type="InterPro" id="IPR048627">
    <property type="entry name" value="Sec10_HB"/>
</dbReference>
<evidence type="ECO:0000259" key="8">
    <source>
        <dbReference type="Pfam" id="PF20667"/>
    </source>
</evidence>
<comment type="similarity">
    <text evidence="1">Belongs to the SEC10 family.</text>
</comment>
<dbReference type="PANTHER" id="PTHR12100:SF0">
    <property type="entry name" value="EXOCYST COMPLEX COMPONENT 5"/>
    <property type="match status" value="1"/>
</dbReference>
<dbReference type="STRING" id="1182542.W9YPS0"/>
<keyword evidence="3" id="KW-0268">Exocytosis</keyword>
<dbReference type="InterPro" id="IPR048625">
    <property type="entry name" value="Sec10_N"/>
</dbReference>
<dbReference type="GO" id="GO:0000145">
    <property type="term" value="C:exocyst"/>
    <property type="evidence" value="ECO:0007669"/>
    <property type="project" value="TreeGrafter"/>
</dbReference>
<dbReference type="GeneID" id="19164360"/>